<proteinExistence type="predicted"/>
<gene>
    <name evidence="3" type="ORF">CSOJ01_07301</name>
</gene>
<accession>A0A8H6MUJ6</accession>
<reference evidence="3 4" key="1">
    <citation type="journal article" date="2020" name="Phytopathology">
        <title>Genome Sequence Resources of Colletotrichum truncatum, C. plurivorum, C. musicola, and C. sojae: Four Species Pathogenic to Soybean (Glycine max).</title>
        <authorList>
            <person name="Rogerio F."/>
            <person name="Boufleur T.R."/>
            <person name="Ciampi-Guillardi M."/>
            <person name="Sukno S.A."/>
            <person name="Thon M.R."/>
            <person name="Massola Junior N.S."/>
            <person name="Baroncelli R."/>
        </authorList>
    </citation>
    <scope>NUCLEOTIDE SEQUENCE [LARGE SCALE GENOMIC DNA]</scope>
    <source>
        <strain evidence="3 4">LFN0009</strain>
    </source>
</reference>
<organism evidence="3 4">
    <name type="scientific">Colletotrichum sojae</name>
    <dbReference type="NCBI Taxonomy" id="2175907"/>
    <lineage>
        <taxon>Eukaryota</taxon>
        <taxon>Fungi</taxon>
        <taxon>Dikarya</taxon>
        <taxon>Ascomycota</taxon>
        <taxon>Pezizomycotina</taxon>
        <taxon>Sordariomycetes</taxon>
        <taxon>Hypocreomycetidae</taxon>
        <taxon>Glomerellales</taxon>
        <taxon>Glomerellaceae</taxon>
        <taxon>Colletotrichum</taxon>
        <taxon>Colletotrichum orchidearum species complex</taxon>
    </lineage>
</organism>
<evidence type="ECO:0000256" key="1">
    <source>
        <dbReference type="SAM" id="MobiDB-lite"/>
    </source>
</evidence>
<dbReference type="PANTHER" id="PTHR24148:SF64">
    <property type="entry name" value="HETEROKARYON INCOMPATIBILITY DOMAIN-CONTAINING PROTEIN"/>
    <property type="match status" value="1"/>
</dbReference>
<evidence type="ECO:0000313" key="4">
    <source>
        <dbReference type="Proteomes" id="UP000652219"/>
    </source>
</evidence>
<feature type="region of interest" description="Disordered" evidence="1">
    <location>
        <begin position="42"/>
        <end position="71"/>
    </location>
</feature>
<protein>
    <submittedName>
        <fullName evidence="3">Ankyrin and het domain protein</fullName>
    </submittedName>
</protein>
<dbReference type="EMBL" id="WIGN01000111">
    <property type="protein sequence ID" value="KAF6808833.1"/>
    <property type="molecule type" value="Genomic_DNA"/>
</dbReference>
<feature type="domain" description="Heterokaryon incompatibility" evidence="2">
    <location>
        <begin position="112"/>
        <end position="264"/>
    </location>
</feature>
<dbReference type="Pfam" id="PF06985">
    <property type="entry name" value="HET"/>
    <property type="match status" value="1"/>
</dbReference>
<feature type="compositionally biased region" description="Polar residues" evidence="1">
    <location>
        <begin position="55"/>
        <end position="65"/>
    </location>
</feature>
<name>A0A8H6MUJ6_9PEZI</name>
<dbReference type="Proteomes" id="UP000652219">
    <property type="component" value="Unassembled WGS sequence"/>
</dbReference>
<comment type="caution">
    <text evidence="3">The sequence shown here is derived from an EMBL/GenBank/DDBJ whole genome shotgun (WGS) entry which is preliminary data.</text>
</comment>
<dbReference type="PANTHER" id="PTHR24148">
    <property type="entry name" value="ANKYRIN REPEAT DOMAIN-CONTAINING PROTEIN 39 HOMOLOG-RELATED"/>
    <property type="match status" value="1"/>
</dbReference>
<evidence type="ECO:0000313" key="3">
    <source>
        <dbReference type="EMBL" id="KAF6808833.1"/>
    </source>
</evidence>
<dbReference type="InterPro" id="IPR010730">
    <property type="entry name" value="HET"/>
</dbReference>
<dbReference type="InterPro" id="IPR052895">
    <property type="entry name" value="HetReg/Transcr_Mod"/>
</dbReference>
<dbReference type="AlphaFoldDB" id="A0A8H6MUJ6"/>
<keyword evidence="4" id="KW-1185">Reference proteome</keyword>
<sequence>MYPHECPQCPLLKSVSKTNFAEKNIIVNDINNTMTGIQQPRYTGSWPRPPIMTRPHQQQRSQKTPESVPPEAYDYMRLSPGDFIRYIILAPGGGDDPLVCSIHESHVDMAIFEAISYVWGTPYRDQTLICDEKTLMITLNLQDALRKVRLADRPRTLWADSVCIDQDDPVERGYQVGLMSRIYSRAEQVLVCLGGDPEDSAPEAASLVRDVCSRVLATYPMIDLSPGSFPDPPVDGSLAHDPRWPSVALLLATDWFKRGWVVQECGLARAAVLLWGSSEIPWVAFMRTWLYAERLYKTAGSVAALQPSWEAISFGLNNLHSAAFAATHRPESEAWFPAGHVTVATSPLQMIRDSDGLALADERDRIFAFQSLARRITDTRFRPETPDYRLGLWEVYLGFAKKYVLDTGDLSLLNFVHHDERTIDEAPVSWCPQWNIVVYESGFVTNLERPQPSLPPRLFGDVCAFGALTPLILRETSPGHYRLVGEVYITRKAVCYSESGTREFKMLGDLGSEDWRRWGREEQDIFLV</sequence>
<evidence type="ECO:0000259" key="2">
    <source>
        <dbReference type="Pfam" id="PF06985"/>
    </source>
</evidence>